<sequence>MKTSIIRLTIKKLLRKKAWSVLIFYLLFELILWFYINTLSDIFVAELFYEMSISILSILIITSILLSSVSDIRSEIRDNSIYMIIGKGIKRHHYYISKAISVWLFYLPVCLLSSLLLKGISYFYDASFYSFWITLLVFSLKTIVWSFIFCAIALFSDYIIAISFSLLIWLGSIFLPSLTVGSDFVLLKVISNVIVPSSSIFDDLLRADLMNQPVPYWYYFFVLIYAAIYILLMIFLTRLFWDRKEI</sequence>
<dbReference type="Proteomes" id="UP000234857">
    <property type="component" value="Unassembled WGS sequence"/>
</dbReference>
<keyword evidence="1" id="KW-0472">Membrane</keyword>
<feature type="transmembrane region" description="Helical" evidence="1">
    <location>
        <begin position="216"/>
        <end position="241"/>
    </location>
</feature>
<organism evidence="2 3">
    <name type="scientific">Muiribacterium halophilum</name>
    <dbReference type="NCBI Taxonomy" id="2053465"/>
    <lineage>
        <taxon>Bacteria</taxon>
        <taxon>Candidatus Muiribacteriota</taxon>
        <taxon>Candidatus Muiribacteriia</taxon>
        <taxon>Candidatus Muiribacteriales</taxon>
        <taxon>Candidatus Muiribacteriaceae</taxon>
        <taxon>Candidatus Muiribacterium</taxon>
    </lineage>
</organism>
<feature type="transmembrane region" description="Helical" evidence="1">
    <location>
        <begin position="158"/>
        <end position="178"/>
    </location>
</feature>
<reference evidence="2 3" key="1">
    <citation type="submission" date="2017-11" db="EMBL/GenBank/DDBJ databases">
        <title>Genome-resolved metagenomics identifies genetic mobility, metabolic interactions, and unexpected diversity in perchlorate-reducing communities.</title>
        <authorList>
            <person name="Barnum T.P."/>
            <person name="Figueroa I.A."/>
            <person name="Carlstrom C.I."/>
            <person name="Lucas L.N."/>
            <person name="Engelbrektson A.L."/>
            <person name="Coates J.D."/>
        </authorList>
    </citation>
    <scope>NUCLEOTIDE SEQUENCE [LARGE SCALE GENOMIC DNA]</scope>
    <source>
        <strain evidence="2">BM706</strain>
    </source>
</reference>
<protein>
    <submittedName>
        <fullName evidence="2">Uncharacterized protein</fullName>
    </submittedName>
</protein>
<keyword evidence="1" id="KW-1133">Transmembrane helix</keyword>
<gene>
    <name evidence="2" type="ORF">C0601_12475</name>
</gene>
<evidence type="ECO:0000313" key="3">
    <source>
        <dbReference type="Proteomes" id="UP000234857"/>
    </source>
</evidence>
<accession>A0A2N5ZAF8</accession>
<evidence type="ECO:0000313" key="2">
    <source>
        <dbReference type="EMBL" id="PLX15640.1"/>
    </source>
</evidence>
<feature type="transmembrane region" description="Helical" evidence="1">
    <location>
        <begin position="93"/>
        <end position="117"/>
    </location>
</feature>
<feature type="transmembrane region" description="Helical" evidence="1">
    <location>
        <begin position="18"/>
        <end position="36"/>
    </location>
</feature>
<comment type="caution">
    <text evidence="2">The sequence shown here is derived from an EMBL/GenBank/DDBJ whole genome shotgun (WGS) entry which is preliminary data.</text>
</comment>
<evidence type="ECO:0000256" key="1">
    <source>
        <dbReference type="SAM" id="Phobius"/>
    </source>
</evidence>
<feature type="transmembrane region" description="Helical" evidence="1">
    <location>
        <begin position="48"/>
        <end position="72"/>
    </location>
</feature>
<dbReference type="AlphaFoldDB" id="A0A2N5ZAF8"/>
<keyword evidence="1" id="KW-0812">Transmembrane</keyword>
<feature type="transmembrane region" description="Helical" evidence="1">
    <location>
        <begin position="129"/>
        <end position="151"/>
    </location>
</feature>
<proteinExistence type="predicted"/>
<dbReference type="EMBL" id="PKTG01000133">
    <property type="protein sequence ID" value="PLX15640.1"/>
    <property type="molecule type" value="Genomic_DNA"/>
</dbReference>
<name>A0A2N5ZAF8_MUIH1</name>